<sequence>QALHRHRARRLGGQAGDLDGRQDPVLGQAGGLLLQEAQDKGGPAAHHRAQQGARHRPLLPGQVLPLRQVPEAGPPLQV</sequence>
<feature type="compositionally biased region" description="Basic residues" evidence="1">
    <location>
        <begin position="1"/>
        <end position="10"/>
    </location>
</feature>
<feature type="compositionally biased region" description="Basic residues" evidence="1">
    <location>
        <begin position="45"/>
        <end position="57"/>
    </location>
</feature>
<accession>A0A6J4SXR7</accession>
<feature type="region of interest" description="Disordered" evidence="1">
    <location>
        <begin position="38"/>
        <end position="57"/>
    </location>
</feature>
<dbReference type="AlphaFoldDB" id="A0A6J4SXR7"/>
<protein>
    <submittedName>
        <fullName evidence="2">Uncharacterized protein</fullName>
    </submittedName>
</protein>
<evidence type="ECO:0000313" key="2">
    <source>
        <dbReference type="EMBL" id="CAA9507812.1"/>
    </source>
</evidence>
<feature type="region of interest" description="Disordered" evidence="1">
    <location>
        <begin position="1"/>
        <end position="26"/>
    </location>
</feature>
<dbReference type="EMBL" id="CADCVM010000312">
    <property type="protein sequence ID" value="CAA9507812.1"/>
    <property type="molecule type" value="Genomic_DNA"/>
</dbReference>
<name>A0A6J4SXR7_9ACTN</name>
<organism evidence="2">
    <name type="scientific">uncultured Rubrobacteraceae bacterium</name>
    <dbReference type="NCBI Taxonomy" id="349277"/>
    <lineage>
        <taxon>Bacteria</taxon>
        <taxon>Bacillati</taxon>
        <taxon>Actinomycetota</taxon>
        <taxon>Rubrobacteria</taxon>
        <taxon>Rubrobacterales</taxon>
        <taxon>Rubrobacteraceae</taxon>
        <taxon>environmental samples</taxon>
    </lineage>
</organism>
<gene>
    <name evidence="2" type="ORF">AVDCRST_MAG05-2842</name>
</gene>
<reference evidence="2" key="1">
    <citation type="submission" date="2020-02" db="EMBL/GenBank/DDBJ databases">
        <authorList>
            <person name="Meier V. D."/>
        </authorList>
    </citation>
    <scope>NUCLEOTIDE SEQUENCE</scope>
    <source>
        <strain evidence="2">AVDCRST_MAG05</strain>
    </source>
</reference>
<feature type="non-terminal residue" evidence="2">
    <location>
        <position position="78"/>
    </location>
</feature>
<proteinExistence type="predicted"/>
<feature type="non-terminal residue" evidence="2">
    <location>
        <position position="1"/>
    </location>
</feature>
<evidence type="ECO:0000256" key="1">
    <source>
        <dbReference type="SAM" id="MobiDB-lite"/>
    </source>
</evidence>